<protein>
    <submittedName>
        <fullName evidence="1">Uncharacterized protein</fullName>
    </submittedName>
</protein>
<name>X1HSS4_9ZZZZ</name>
<dbReference type="EMBL" id="BARU01032561">
    <property type="protein sequence ID" value="GAH72497.1"/>
    <property type="molecule type" value="Genomic_DNA"/>
</dbReference>
<evidence type="ECO:0000313" key="1">
    <source>
        <dbReference type="EMBL" id="GAH72497.1"/>
    </source>
</evidence>
<proteinExistence type="predicted"/>
<dbReference type="AlphaFoldDB" id="X1HSS4"/>
<sequence>MEATKKCGSPCIHHMNKDCITENEDGLCDRPDEYKEIGDVGEEVLSYAEYIKVDDKMPYSAYLQGLVEDGVITPMKAQELVQEEKEAEA</sequence>
<comment type="caution">
    <text evidence="1">The sequence shown here is derived from an EMBL/GenBank/DDBJ whole genome shotgun (WGS) entry which is preliminary data.</text>
</comment>
<reference evidence="1" key="1">
    <citation type="journal article" date="2014" name="Front. Microbiol.">
        <title>High frequency of phylogenetically diverse reductive dehalogenase-homologous genes in deep subseafloor sedimentary metagenomes.</title>
        <authorList>
            <person name="Kawai M."/>
            <person name="Futagami T."/>
            <person name="Toyoda A."/>
            <person name="Takaki Y."/>
            <person name="Nishi S."/>
            <person name="Hori S."/>
            <person name="Arai W."/>
            <person name="Tsubouchi T."/>
            <person name="Morono Y."/>
            <person name="Uchiyama I."/>
            <person name="Ito T."/>
            <person name="Fujiyama A."/>
            <person name="Inagaki F."/>
            <person name="Takami H."/>
        </authorList>
    </citation>
    <scope>NUCLEOTIDE SEQUENCE</scope>
    <source>
        <strain evidence="1">Expedition CK06-06</strain>
    </source>
</reference>
<organism evidence="1">
    <name type="scientific">marine sediment metagenome</name>
    <dbReference type="NCBI Taxonomy" id="412755"/>
    <lineage>
        <taxon>unclassified sequences</taxon>
        <taxon>metagenomes</taxon>
        <taxon>ecological metagenomes</taxon>
    </lineage>
</organism>
<accession>X1HSS4</accession>
<gene>
    <name evidence="1" type="ORF">S03H2_51338</name>
</gene>